<dbReference type="NCBIfam" id="NF033732">
    <property type="entry name" value="borfam95"/>
    <property type="match status" value="1"/>
</dbReference>
<sequence length="59" mass="6869">MCYIIKNKLLTPGISGLHLEAIICLIDGEPARIFYYLIQIDSDKIDYTEKYGEKARDRF</sequence>
<protein>
    <submittedName>
        <fullName evidence="1">Uncharacterized protein</fullName>
    </submittedName>
</protein>
<dbReference type="Proteomes" id="UP000575983">
    <property type="component" value="Unassembled WGS sequence"/>
</dbReference>
<organism evidence="1 2">
    <name type="scientific">Borreliella lanei</name>
    <dbReference type="NCBI Taxonomy" id="373540"/>
    <lineage>
        <taxon>Bacteria</taxon>
        <taxon>Pseudomonadati</taxon>
        <taxon>Spirochaetota</taxon>
        <taxon>Spirochaetia</taxon>
        <taxon>Spirochaetales</taxon>
        <taxon>Borreliaceae</taxon>
        <taxon>Borreliella</taxon>
    </lineage>
</organism>
<reference evidence="1 2" key="1">
    <citation type="submission" date="2020-08" db="EMBL/GenBank/DDBJ databases">
        <title>Genomic Encyclopedia of Type Strains, Phase IV (KMG-IV): sequencing the most valuable type-strain genomes for metagenomic binning, comparative biology and taxonomic classification.</title>
        <authorList>
            <person name="Goeker M."/>
        </authorList>
    </citation>
    <scope>NUCLEOTIDE SEQUENCE [LARGE SCALE GENOMIC DNA]</scope>
    <source>
        <strain evidence="1 2">DSM 17992</strain>
    </source>
</reference>
<name>A0A7W9ZBP2_9SPIR</name>
<evidence type="ECO:0000313" key="1">
    <source>
        <dbReference type="EMBL" id="MBB6208496.1"/>
    </source>
</evidence>
<gene>
    <name evidence="1" type="ORF">HNQ06_001026</name>
</gene>
<comment type="caution">
    <text evidence="1">The sequence shown here is derived from an EMBL/GenBank/DDBJ whole genome shotgun (WGS) entry which is preliminary data.</text>
</comment>
<proteinExistence type="predicted"/>
<dbReference type="InterPro" id="IPR009894">
    <property type="entry name" value="EppA_BapA"/>
</dbReference>
<evidence type="ECO:0000313" key="2">
    <source>
        <dbReference type="Proteomes" id="UP000575983"/>
    </source>
</evidence>
<dbReference type="EMBL" id="JACHFC010000008">
    <property type="protein sequence ID" value="MBB6208496.1"/>
    <property type="molecule type" value="Genomic_DNA"/>
</dbReference>
<keyword evidence="2" id="KW-1185">Reference proteome</keyword>
<dbReference type="RefSeq" id="WP_418909579.1">
    <property type="nucleotide sequence ID" value="NZ_CP179523.1"/>
</dbReference>
<dbReference type="Pfam" id="PF07268">
    <property type="entry name" value="EppA_BapA"/>
    <property type="match status" value="1"/>
</dbReference>
<dbReference type="AlphaFoldDB" id="A0A7W9ZBP2"/>
<accession>A0A7W9ZBP2</accession>